<dbReference type="EMBL" id="HACG01020124">
    <property type="protein sequence ID" value="CEK66989.1"/>
    <property type="molecule type" value="Transcribed_RNA"/>
</dbReference>
<organism evidence="1">
    <name type="scientific">Arion vulgaris</name>
    <dbReference type="NCBI Taxonomy" id="1028688"/>
    <lineage>
        <taxon>Eukaryota</taxon>
        <taxon>Metazoa</taxon>
        <taxon>Spiralia</taxon>
        <taxon>Lophotrochozoa</taxon>
        <taxon>Mollusca</taxon>
        <taxon>Gastropoda</taxon>
        <taxon>Heterobranchia</taxon>
        <taxon>Euthyneura</taxon>
        <taxon>Panpulmonata</taxon>
        <taxon>Eupulmonata</taxon>
        <taxon>Stylommatophora</taxon>
        <taxon>Helicina</taxon>
        <taxon>Arionoidea</taxon>
        <taxon>Arionidae</taxon>
        <taxon>Arion</taxon>
    </lineage>
</organism>
<name>A0A0B6ZEH8_9EUPU</name>
<dbReference type="AlphaFoldDB" id="A0A0B6ZEH8"/>
<sequence>MVNSDVFENCAARVLESVHCFQCQSITLVFSVLIVSAKFVQASKKLLTLSCKDPPRRLVTEHLIISKMKVPGNISLKPLENIV</sequence>
<gene>
    <name evidence="1" type="primary">ORF60904</name>
</gene>
<evidence type="ECO:0000313" key="1">
    <source>
        <dbReference type="EMBL" id="CEK66989.1"/>
    </source>
</evidence>
<protein>
    <submittedName>
        <fullName evidence="1">Uncharacterized protein</fullName>
    </submittedName>
</protein>
<reference evidence="1" key="1">
    <citation type="submission" date="2014-12" db="EMBL/GenBank/DDBJ databases">
        <title>Insight into the proteome of Arion vulgaris.</title>
        <authorList>
            <person name="Aradska J."/>
            <person name="Bulat T."/>
            <person name="Smidak R."/>
            <person name="Sarate P."/>
            <person name="Gangsoo J."/>
            <person name="Sialana F."/>
            <person name="Bilban M."/>
            <person name="Lubec G."/>
        </authorList>
    </citation>
    <scope>NUCLEOTIDE SEQUENCE</scope>
    <source>
        <tissue evidence="1">Skin</tissue>
    </source>
</reference>
<accession>A0A0B6ZEH8</accession>
<proteinExistence type="predicted"/>